<keyword evidence="1" id="KW-0238">DNA-binding</keyword>
<dbReference type="Proteomes" id="UP000824259">
    <property type="component" value="Unassembled WGS sequence"/>
</dbReference>
<dbReference type="AlphaFoldDB" id="A0A9D2IAH5"/>
<comment type="caution">
    <text evidence="1">The sequence shown here is derived from an EMBL/GenBank/DDBJ whole genome shotgun (WGS) entry which is preliminary data.</text>
</comment>
<dbReference type="EMBL" id="DWYR01000005">
    <property type="protein sequence ID" value="HJA98220.1"/>
    <property type="molecule type" value="Genomic_DNA"/>
</dbReference>
<dbReference type="InterPro" id="IPR007351">
    <property type="entry name" value="YjbR"/>
</dbReference>
<evidence type="ECO:0000313" key="1">
    <source>
        <dbReference type="EMBL" id="HJA98220.1"/>
    </source>
</evidence>
<sequence>MDILEFRRYCLSLPLAEECTPFDETTLVFKVGGKMFCYTDMVQFEWIAVKCDPDEAILLRERYPEEVQPAYHSNKRHWNGIRTDGDLPDRFIKEQLRNSYRLVAASLSPKSLREEVAACIEKAGLPEE</sequence>
<dbReference type="Pfam" id="PF04237">
    <property type="entry name" value="YjbR"/>
    <property type="match status" value="1"/>
</dbReference>
<dbReference type="Gene3D" id="3.90.1150.30">
    <property type="match status" value="1"/>
</dbReference>
<dbReference type="InterPro" id="IPR038056">
    <property type="entry name" value="YjbR-like_sf"/>
</dbReference>
<protein>
    <submittedName>
        <fullName evidence="1">MmcQ/YjbR family DNA-binding protein</fullName>
    </submittedName>
</protein>
<gene>
    <name evidence="1" type="ORF">H9779_01285</name>
</gene>
<dbReference type="PANTHER" id="PTHR35145">
    <property type="entry name" value="CYTOPLASMIC PROTEIN-RELATED"/>
    <property type="match status" value="1"/>
</dbReference>
<reference evidence="1" key="2">
    <citation type="submission" date="2021-04" db="EMBL/GenBank/DDBJ databases">
        <authorList>
            <person name="Gilroy R."/>
        </authorList>
    </citation>
    <scope>NUCLEOTIDE SEQUENCE</scope>
    <source>
        <strain evidence="1">CHK169-11906</strain>
    </source>
</reference>
<proteinExistence type="predicted"/>
<organism evidence="1 2">
    <name type="scientific">Candidatus Alistipes avicola</name>
    <dbReference type="NCBI Taxonomy" id="2838432"/>
    <lineage>
        <taxon>Bacteria</taxon>
        <taxon>Pseudomonadati</taxon>
        <taxon>Bacteroidota</taxon>
        <taxon>Bacteroidia</taxon>
        <taxon>Bacteroidales</taxon>
        <taxon>Rikenellaceae</taxon>
        <taxon>Alistipes</taxon>
    </lineage>
</organism>
<name>A0A9D2IAH5_9BACT</name>
<dbReference type="GO" id="GO:0003677">
    <property type="term" value="F:DNA binding"/>
    <property type="evidence" value="ECO:0007669"/>
    <property type="project" value="UniProtKB-KW"/>
</dbReference>
<evidence type="ECO:0000313" key="2">
    <source>
        <dbReference type="Proteomes" id="UP000824259"/>
    </source>
</evidence>
<dbReference type="SUPFAM" id="SSF142906">
    <property type="entry name" value="YjbR-like"/>
    <property type="match status" value="1"/>
</dbReference>
<dbReference type="PANTHER" id="PTHR35145:SF1">
    <property type="entry name" value="CYTOPLASMIC PROTEIN"/>
    <property type="match status" value="1"/>
</dbReference>
<dbReference type="InterPro" id="IPR058532">
    <property type="entry name" value="YjbR/MT2646/Rv2570-like"/>
</dbReference>
<accession>A0A9D2IAH5</accession>
<reference evidence="1" key="1">
    <citation type="journal article" date="2021" name="PeerJ">
        <title>Extensive microbial diversity within the chicken gut microbiome revealed by metagenomics and culture.</title>
        <authorList>
            <person name="Gilroy R."/>
            <person name="Ravi A."/>
            <person name="Getino M."/>
            <person name="Pursley I."/>
            <person name="Horton D.L."/>
            <person name="Alikhan N.F."/>
            <person name="Baker D."/>
            <person name="Gharbi K."/>
            <person name="Hall N."/>
            <person name="Watson M."/>
            <person name="Adriaenssens E.M."/>
            <person name="Foster-Nyarko E."/>
            <person name="Jarju S."/>
            <person name="Secka A."/>
            <person name="Antonio M."/>
            <person name="Oren A."/>
            <person name="Chaudhuri R.R."/>
            <person name="La Ragione R."/>
            <person name="Hildebrand F."/>
            <person name="Pallen M.J."/>
        </authorList>
    </citation>
    <scope>NUCLEOTIDE SEQUENCE</scope>
    <source>
        <strain evidence="1">CHK169-11906</strain>
    </source>
</reference>